<evidence type="ECO:0000313" key="3">
    <source>
        <dbReference type="EMBL" id="RPA87777.1"/>
    </source>
</evidence>
<keyword evidence="2" id="KW-0472">Membrane</keyword>
<organism evidence="3 4">
    <name type="scientific">Ascobolus immersus RN42</name>
    <dbReference type="NCBI Taxonomy" id="1160509"/>
    <lineage>
        <taxon>Eukaryota</taxon>
        <taxon>Fungi</taxon>
        <taxon>Dikarya</taxon>
        <taxon>Ascomycota</taxon>
        <taxon>Pezizomycotina</taxon>
        <taxon>Pezizomycetes</taxon>
        <taxon>Pezizales</taxon>
        <taxon>Ascobolaceae</taxon>
        <taxon>Ascobolus</taxon>
    </lineage>
</organism>
<reference evidence="3 4" key="1">
    <citation type="journal article" date="2018" name="Nat. Ecol. Evol.">
        <title>Pezizomycetes genomes reveal the molecular basis of ectomycorrhizal truffle lifestyle.</title>
        <authorList>
            <person name="Murat C."/>
            <person name="Payen T."/>
            <person name="Noel B."/>
            <person name="Kuo A."/>
            <person name="Morin E."/>
            <person name="Chen J."/>
            <person name="Kohler A."/>
            <person name="Krizsan K."/>
            <person name="Balestrini R."/>
            <person name="Da Silva C."/>
            <person name="Montanini B."/>
            <person name="Hainaut M."/>
            <person name="Levati E."/>
            <person name="Barry K.W."/>
            <person name="Belfiori B."/>
            <person name="Cichocki N."/>
            <person name="Clum A."/>
            <person name="Dockter R.B."/>
            <person name="Fauchery L."/>
            <person name="Guy J."/>
            <person name="Iotti M."/>
            <person name="Le Tacon F."/>
            <person name="Lindquist E.A."/>
            <person name="Lipzen A."/>
            <person name="Malagnac F."/>
            <person name="Mello A."/>
            <person name="Molinier V."/>
            <person name="Miyauchi S."/>
            <person name="Poulain J."/>
            <person name="Riccioni C."/>
            <person name="Rubini A."/>
            <person name="Sitrit Y."/>
            <person name="Splivallo R."/>
            <person name="Traeger S."/>
            <person name="Wang M."/>
            <person name="Zifcakova L."/>
            <person name="Wipf D."/>
            <person name="Zambonelli A."/>
            <person name="Paolocci F."/>
            <person name="Nowrousian M."/>
            <person name="Ottonello S."/>
            <person name="Baldrian P."/>
            <person name="Spatafora J.W."/>
            <person name="Henrissat B."/>
            <person name="Nagy L.G."/>
            <person name="Aury J.M."/>
            <person name="Wincker P."/>
            <person name="Grigoriev I.V."/>
            <person name="Bonfante P."/>
            <person name="Martin F.M."/>
        </authorList>
    </citation>
    <scope>NUCLEOTIDE SEQUENCE [LARGE SCALE GENOMIC DNA]</scope>
    <source>
        <strain evidence="3 4">RN42</strain>
    </source>
</reference>
<dbReference type="AlphaFoldDB" id="A0A3N4IQT2"/>
<protein>
    <submittedName>
        <fullName evidence="3">Uncharacterized protein</fullName>
    </submittedName>
</protein>
<dbReference type="Proteomes" id="UP000275078">
    <property type="component" value="Unassembled WGS sequence"/>
</dbReference>
<feature type="transmembrane region" description="Helical" evidence="2">
    <location>
        <begin position="35"/>
        <end position="57"/>
    </location>
</feature>
<dbReference type="EMBL" id="ML119646">
    <property type="protein sequence ID" value="RPA87777.1"/>
    <property type="molecule type" value="Genomic_DNA"/>
</dbReference>
<gene>
    <name evidence="3" type="ORF">BJ508DRAFT_410479</name>
</gene>
<feature type="compositionally biased region" description="Basic and acidic residues" evidence="1">
    <location>
        <begin position="118"/>
        <end position="128"/>
    </location>
</feature>
<evidence type="ECO:0000256" key="2">
    <source>
        <dbReference type="SAM" id="Phobius"/>
    </source>
</evidence>
<accession>A0A3N4IQT2</accession>
<name>A0A3N4IQT2_ASCIM</name>
<evidence type="ECO:0000256" key="1">
    <source>
        <dbReference type="SAM" id="MobiDB-lite"/>
    </source>
</evidence>
<keyword evidence="4" id="KW-1185">Reference proteome</keyword>
<feature type="region of interest" description="Disordered" evidence="1">
    <location>
        <begin position="1"/>
        <end position="32"/>
    </location>
</feature>
<keyword evidence="2" id="KW-1133">Transmembrane helix</keyword>
<proteinExistence type="predicted"/>
<evidence type="ECO:0000313" key="4">
    <source>
        <dbReference type="Proteomes" id="UP000275078"/>
    </source>
</evidence>
<keyword evidence="2" id="KW-0812">Transmembrane</keyword>
<feature type="region of interest" description="Disordered" evidence="1">
    <location>
        <begin position="61"/>
        <end position="128"/>
    </location>
</feature>
<feature type="compositionally biased region" description="Low complexity" evidence="1">
    <location>
        <begin position="104"/>
        <end position="117"/>
    </location>
</feature>
<sequence length="128" mass="14115">MSRSSFYTPIPLTPPPVSPLTPRSRSRKNQGDVRLLYAHGTPFMLTSYIVSAVSLAFQQPKKKVPQASGFTSTLQTAPAPRPQVGRNRTEPINTKPRKPTPLRSVSSIAEGSASIAARRMERRETTRN</sequence>